<dbReference type="Pfam" id="PF00293">
    <property type="entry name" value="NUDIX"/>
    <property type="match status" value="1"/>
</dbReference>
<dbReference type="CDD" id="cd04685">
    <property type="entry name" value="NUDIX_Hydrolase"/>
    <property type="match status" value="1"/>
</dbReference>
<evidence type="ECO:0000256" key="2">
    <source>
        <dbReference type="ARBA" id="ARBA00005582"/>
    </source>
</evidence>
<dbReference type="GO" id="GO:0016787">
    <property type="term" value="F:hydrolase activity"/>
    <property type="evidence" value="ECO:0007669"/>
    <property type="project" value="UniProtKB-KW"/>
</dbReference>
<proteinExistence type="inferred from homology"/>
<evidence type="ECO:0000256" key="4">
    <source>
        <dbReference type="ARBA" id="ARBA00022842"/>
    </source>
</evidence>
<gene>
    <name evidence="7" type="ORF">AQ490_19305</name>
</gene>
<dbReference type="PROSITE" id="PS00893">
    <property type="entry name" value="NUDIX_BOX"/>
    <property type="match status" value="1"/>
</dbReference>
<dbReference type="STRING" id="76728.AQ490_19305"/>
<dbReference type="Proteomes" id="UP000050867">
    <property type="component" value="Unassembled WGS sequence"/>
</dbReference>
<evidence type="ECO:0000256" key="5">
    <source>
        <dbReference type="RuleBase" id="RU003476"/>
    </source>
</evidence>
<evidence type="ECO:0000256" key="1">
    <source>
        <dbReference type="ARBA" id="ARBA00001946"/>
    </source>
</evidence>
<dbReference type="InterPro" id="IPR015797">
    <property type="entry name" value="NUDIX_hydrolase-like_dom_sf"/>
</dbReference>
<dbReference type="InterPro" id="IPR000086">
    <property type="entry name" value="NUDIX_hydrolase_dom"/>
</dbReference>
<dbReference type="PRINTS" id="PR00502">
    <property type="entry name" value="NUDIXFAMILY"/>
</dbReference>
<sequence>MPRPTARVVVLDDADRLLLFSTRDEADERVRWFTPGGGVKPGETHEQAAVRELREETGLTTVSLGPEIWRGRPWVAVWKGVAREVQQRYYLARVTAFAVDTSGLEKVERAVITGHHWWTPAELAATQELLRPTGLPTLVASLLADGPPDQPITVDG</sequence>
<dbReference type="EMBL" id="LLZU01000010">
    <property type="protein sequence ID" value="KRV49834.1"/>
    <property type="molecule type" value="Genomic_DNA"/>
</dbReference>
<dbReference type="AlphaFoldDB" id="A0A0T6LUV7"/>
<name>A0A0T6LUV7_WENVI</name>
<comment type="caution">
    <text evidence="7">The sequence shown here is derived from an EMBL/GenBank/DDBJ whole genome shotgun (WGS) entry which is preliminary data.</text>
</comment>
<feature type="domain" description="Nudix hydrolase" evidence="6">
    <location>
        <begin position="1"/>
        <end position="143"/>
    </location>
</feature>
<dbReference type="PANTHER" id="PTHR43046">
    <property type="entry name" value="GDP-MANNOSE MANNOSYL HYDROLASE"/>
    <property type="match status" value="1"/>
</dbReference>
<reference evidence="7 8" key="1">
    <citation type="submission" date="2015-10" db="EMBL/GenBank/DDBJ databases">
        <title>Draft genome sequence of pyrrolomycin-producing Streptomyces vitaminophilus.</title>
        <authorList>
            <person name="Graham D.E."/>
            <person name="Mahan K.M."/>
            <person name="Klingeman D.M."/>
            <person name="Hettich R.L."/>
            <person name="Parry R.J."/>
        </authorList>
    </citation>
    <scope>NUCLEOTIDE SEQUENCE [LARGE SCALE GENOMIC DNA]</scope>
    <source>
        <strain evidence="7 8">ATCC 31673</strain>
    </source>
</reference>
<evidence type="ECO:0000256" key="3">
    <source>
        <dbReference type="ARBA" id="ARBA00022801"/>
    </source>
</evidence>
<evidence type="ECO:0000259" key="6">
    <source>
        <dbReference type="PROSITE" id="PS51462"/>
    </source>
</evidence>
<keyword evidence="3 5" id="KW-0378">Hydrolase</keyword>
<evidence type="ECO:0000313" key="8">
    <source>
        <dbReference type="Proteomes" id="UP000050867"/>
    </source>
</evidence>
<dbReference type="PANTHER" id="PTHR43046:SF12">
    <property type="entry name" value="GDP-MANNOSE MANNOSYL HYDROLASE"/>
    <property type="match status" value="1"/>
</dbReference>
<comment type="similarity">
    <text evidence="2 5">Belongs to the Nudix hydrolase family.</text>
</comment>
<keyword evidence="8" id="KW-1185">Reference proteome</keyword>
<dbReference type="PROSITE" id="PS51462">
    <property type="entry name" value="NUDIX"/>
    <property type="match status" value="1"/>
</dbReference>
<keyword evidence="4" id="KW-0460">Magnesium</keyword>
<protein>
    <recommendedName>
        <fullName evidence="6">Nudix hydrolase domain-containing protein</fullName>
    </recommendedName>
</protein>
<dbReference type="InterPro" id="IPR020476">
    <property type="entry name" value="Nudix_hydrolase"/>
</dbReference>
<dbReference type="InterPro" id="IPR020084">
    <property type="entry name" value="NUDIX_hydrolase_CS"/>
</dbReference>
<dbReference type="SUPFAM" id="SSF55811">
    <property type="entry name" value="Nudix"/>
    <property type="match status" value="1"/>
</dbReference>
<evidence type="ECO:0000313" key="7">
    <source>
        <dbReference type="EMBL" id="KRV49834.1"/>
    </source>
</evidence>
<accession>A0A0T6LUV7</accession>
<dbReference type="Gene3D" id="3.90.79.10">
    <property type="entry name" value="Nucleoside Triphosphate Pyrophosphohydrolase"/>
    <property type="match status" value="1"/>
</dbReference>
<dbReference type="eggNOG" id="COG1051">
    <property type="taxonomic scope" value="Bacteria"/>
</dbReference>
<organism evidence="7 8">
    <name type="scientific">Wenjunlia vitaminophila</name>
    <name type="common">Streptomyces vitaminophilus</name>
    <dbReference type="NCBI Taxonomy" id="76728"/>
    <lineage>
        <taxon>Bacteria</taxon>
        <taxon>Bacillati</taxon>
        <taxon>Actinomycetota</taxon>
        <taxon>Actinomycetes</taxon>
        <taxon>Kitasatosporales</taxon>
        <taxon>Streptomycetaceae</taxon>
        <taxon>Wenjunlia</taxon>
    </lineage>
</organism>
<comment type="cofactor">
    <cofactor evidence="1">
        <name>Mg(2+)</name>
        <dbReference type="ChEBI" id="CHEBI:18420"/>
    </cofactor>
</comment>